<reference evidence="2" key="2">
    <citation type="submission" date="2025-08" db="UniProtKB">
        <authorList>
            <consortium name="RefSeq"/>
        </authorList>
    </citation>
    <scope>IDENTIFICATION</scope>
    <source>
        <tissue evidence="2">Leaf</tissue>
    </source>
</reference>
<dbReference type="RefSeq" id="XP_019097747.1">
    <property type="nucleotide sequence ID" value="XM_019242202.1"/>
</dbReference>
<gene>
    <name evidence="2" type="primary">LOC104768301</name>
</gene>
<proteinExistence type="predicted"/>
<accession>A0ABM1RFF9</accession>
<name>A0ABM1RFF9_CAMSA</name>
<evidence type="ECO:0000313" key="1">
    <source>
        <dbReference type="Proteomes" id="UP000694864"/>
    </source>
</evidence>
<dbReference type="Proteomes" id="UP000694864">
    <property type="component" value="Chromosome 20"/>
</dbReference>
<protein>
    <submittedName>
        <fullName evidence="2">Uncharacterized protein LOC104768301</fullName>
    </submittedName>
</protein>
<dbReference type="PANTHER" id="PTHR35730:SF2">
    <property type="entry name" value="KINETOCHORE PROTEIN SPC24 HOMOLOG-RELATED"/>
    <property type="match status" value="1"/>
</dbReference>
<organism evidence="1 2">
    <name type="scientific">Camelina sativa</name>
    <name type="common">False flax</name>
    <name type="synonym">Myagrum sativum</name>
    <dbReference type="NCBI Taxonomy" id="90675"/>
    <lineage>
        <taxon>Eukaryota</taxon>
        <taxon>Viridiplantae</taxon>
        <taxon>Streptophyta</taxon>
        <taxon>Embryophyta</taxon>
        <taxon>Tracheophyta</taxon>
        <taxon>Spermatophyta</taxon>
        <taxon>Magnoliopsida</taxon>
        <taxon>eudicotyledons</taxon>
        <taxon>Gunneridae</taxon>
        <taxon>Pentapetalae</taxon>
        <taxon>rosids</taxon>
        <taxon>malvids</taxon>
        <taxon>Brassicales</taxon>
        <taxon>Brassicaceae</taxon>
        <taxon>Camelineae</taxon>
        <taxon>Camelina</taxon>
    </lineage>
</organism>
<sequence>MGDDSYSRNFEMAISWGDDVINVLDDRKGLGVLVETLEQLRSIHLSCDEDSSEIQESLQDLQKKLDSCKEKTYEANSDIADGEEIERLQKELDEELQLECKLNDELRFMADELKDMNSQGGFIEEQRLAIKRNKRDQLKNEIKLSMYASVTRVIPNIDDPLKTSGYLVDRERRVMEKFEFDTDNRTAYETCYAIWEIINRQ</sequence>
<dbReference type="GeneID" id="104768301"/>
<keyword evidence="1" id="KW-1185">Reference proteome</keyword>
<dbReference type="PANTHER" id="PTHR35730">
    <property type="entry name" value="KINETOCHORE PROTEIN SPC24 HOMOLOG-RELATED"/>
    <property type="match status" value="1"/>
</dbReference>
<evidence type="ECO:0000313" key="2">
    <source>
        <dbReference type="RefSeq" id="XP_019097747.1"/>
    </source>
</evidence>
<dbReference type="InterPro" id="IPR044951">
    <property type="entry name" value="SPC24-like"/>
</dbReference>
<reference evidence="1" key="1">
    <citation type="journal article" date="2014" name="Nat. Commun.">
        <title>The emerging biofuel crop Camelina sativa retains a highly undifferentiated hexaploid genome structure.</title>
        <authorList>
            <person name="Kagale S."/>
            <person name="Koh C."/>
            <person name="Nixon J."/>
            <person name="Bollina V."/>
            <person name="Clarke W.E."/>
            <person name="Tuteja R."/>
            <person name="Spillane C."/>
            <person name="Robinson S.J."/>
            <person name="Links M.G."/>
            <person name="Clarke C."/>
            <person name="Higgins E.E."/>
            <person name="Huebert T."/>
            <person name="Sharpe A.G."/>
            <person name="Parkin I.A."/>
        </authorList>
    </citation>
    <scope>NUCLEOTIDE SEQUENCE [LARGE SCALE GENOMIC DNA]</scope>
    <source>
        <strain evidence="1">cv. DH55</strain>
    </source>
</reference>